<feature type="region of interest" description="Disordered" evidence="1">
    <location>
        <begin position="31"/>
        <end position="55"/>
    </location>
</feature>
<dbReference type="Pfam" id="PF17919">
    <property type="entry name" value="RT_RNaseH_2"/>
    <property type="match status" value="1"/>
</dbReference>
<feature type="compositionally biased region" description="Low complexity" evidence="1">
    <location>
        <begin position="36"/>
        <end position="52"/>
    </location>
</feature>
<dbReference type="SUPFAM" id="SSF56672">
    <property type="entry name" value="DNA/RNA polymerases"/>
    <property type="match status" value="1"/>
</dbReference>
<dbReference type="AlphaFoldDB" id="A0AAV7UTJ9"/>
<name>A0AAV7UTJ9_PLEWA</name>
<evidence type="ECO:0000259" key="2">
    <source>
        <dbReference type="Pfam" id="PF17919"/>
    </source>
</evidence>
<accession>A0AAV7UTJ9</accession>
<evidence type="ECO:0000256" key="1">
    <source>
        <dbReference type="SAM" id="MobiDB-lite"/>
    </source>
</evidence>
<sequence length="165" mass="18614">MDTIHKRTQVSDIGACRKDVNFSADHNRFDPRHHLPLGSQLSSTTTSTGTSHTPHRLSMSLSQVLNYSGAPSTLIILHTKSLVMLALMNKFSEKTHQLRSLMSKNEKLLWKERWSLEFESIKQELINPNPLKPFDTQDPSVVVMDASQYSLGAVLLQPKDGKDEM</sequence>
<dbReference type="EMBL" id="JANPWB010000004">
    <property type="protein sequence ID" value="KAJ1191289.1"/>
    <property type="molecule type" value="Genomic_DNA"/>
</dbReference>
<evidence type="ECO:0000313" key="4">
    <source>
        <dbReference type="Proteomes" id="UP001066276"/>
    </source>
</evidence>
<dbReference type="InterPro" id="IPR041577">
    <property type="entry name" value="RT_RNaseH_2"/>
</dbReference>
<proteinExistence type="predicted"/>
<protein>
    <recommendedName>
        <fullName evidence="2">Reverse transcriptase/retrotransposon-derived protein RNase H-like domain-containing protein</fullName>
    </recommendedName>
</protein>
<evidence type="ECO:0000313" key="3">
    <source>
        <dbReference type="EMBL" id="KAJ1191289.1"/>
    </source>
</evidence>
<gene>
    <name evidence="3" type="ORF">NDU88_000605</name>
</gene>
<dbReference type="InterPro" id="IPR043502">
    <property type="entry name" value="DNA/RNA_pol_sf"/>
</dbReference>
<feature type="domain" description="Reverse transcriptase/retrotransposon-derived protein RNase H-like" evidence="2">
    <location>
        <begin position="110"/>
        <end position="162"/>
    </location>
</feature>
<dbReference type="Proteomes" id="UP001066276">
    <property type="component" value="Chromosome 2_2"/>
</dbReference>
<comment type="caution">
    <text evidence="3">The sequence shown here is derived from an EMBL/GenBank/DDBJ whole genome shotgun (WGS) entry which is preliminary data.</text>
</comment>
<organism evidence="3 4">
    <name type="scientific">Pleurodeles waltl</name>
    <name type="common">Iberian ribbed newt</name>
    <dbReference type="NCBI Taxonomy" id="8319"/>
    <lineage>
        <taxon>Eukaryota</taxon>
        <taxon>Metazoa</taxon>
        <taxon>Chordata</taxon>
        <taxon>Craniata</taxon>
        <taxon>Vertebrata</taxon>
        <taxon>Euteleostomi</taxon>
        <taxon>Amphibia</taxon>
        <taxon>Batrachia</taxon>
        <taxon>Caudata</taxon>
        <taxon>Salamandroidea</taxon>
        <taxon>Salamandridae</taxon>
        <taxon>Pleurodelinae</taxon>
        <taxon>Pleurodeles</taxon>
    </lineage>
</organism>
<reference evidence="3" key="1">
    <citation type="journal article" date="2022" name="bioRxiv">
        <title>Sequencing and chromosome-scale assembly of the giantPleurodeles waltlgenome.</title>
        <authorList>
            <person name="Brown T."/>
            <person name="Elewa A."/>
            <person name="Iarovenko S."/>
            <person name="Subramanian E."/>
            <person name="Araus A.J."/>
            <person name="Petzold A."/>
            <person name="Susuki M."/>
            <person name="Suzuki K.-i.T."/>
            <person name="Hayashi T."/>
            <person name="Toyoda A."/>
            <person name="Oliveira C."/>
            <person name="Osipova E."/>
            <person name="Leigh N.D."/>
            <person name="Simon A."/>
            <person name="Yun M.H."/>
        </authorList>
    </citation>
    <scope>NUCLEOTIDE SEQUENCE</scope>
    <source>
        <strain evidence="3">20211129_DDA</strain>
        <tissue evidence="3">Liver</tissue>
    </source>
</reference>
<keyword evidence="4" id="KW-1185">Reference proteome</keyword>